<feature type="signal peptide" evidence="8">
    <location>
        <begin position="1"/>
        <end position="23"/>
    </location>
</feature>
<dbReference type="SMART" id="SM00741">
    <property type="entry name" value="SapB"/>
    <property type="match status" value="3"/>
</dbReference>
<evidence type="ECO:0000313" key="11">
    <source>
        <dbReference type="Proteomes" id="UP001626550"/>
    </source>
</evidence>
<evidence type="ECO:0000313" key="10">
    <source>
        <dbReference type="EMBL" id="KAL3314117.1"/>
    </source>
</evidence>
<sequence>MHYLLVTLTSLFLLFCYPVRSEAGANDGADVSVYDIVNLFENKKVPQKTELGVSSSPVSCAICTVVVKDLEYLMSFNATREEFNYMAIKVCRKMGRDQEKCNQIIDNYIKNIYNMFANGLPPRQICEVMSLCPFHLYDFRQLGCNLCTFAIDKVRQEILTDYSPEKVKILSENVCHNITSPSWKKLCTDLIGSNGQIIVEHITNDIKSIEVCRTISFCPKPHLLKSVSTQSLATKPEASLTFDKYGNFDIGECELCEFLMEFGKLASDFQSAINVKLLMKRMCYSMGRLNSAQCHQIVFTDYARFISLAKSKAPRQACQELGGYCKQSARLNPLFLSSQFVSHEVCSVCKMAVSKTEWLLRHNFPLAFIERSSALFCKMNEAVSKRDFCQSNFASHMKWIMEELRRNSNVTDVCQKMDMCRPDASSSPSITGQQRCDLCTSAAYACAANANRTNLIPHDSEKFVPFTSEFCFYYTQNTSLSVSECFDQVSAEMPLIDALGILNVMPTDICQALDFCKDTHQRRTVGEHMVTKEDKIFHWCRTSSIHYRPLCRVILRYYIAKHTAILNIIPQNGVRFNLVMPIAKPRTLKIEDPVFAPPVINDHADGSKFCGFIPLEELNISYMTSSGPGGQHVNKTRSKVEIRFNVQKASFVPDHLRELIAKKEAGRINKDGELIVSSDKTRQQILNKADCLERIRQIIRAAEAKPRETEASTLAKHAECKTRANEQRLQRKKLSSDTKFHRSKPSMHDAEQKKLDLATMRLPSIAPECNQAKQEYDECFLDFFPRYLNGSITPEQLAKEGGDPCKDKLRKYQQCLEPKLKKLDLNLTELYRKRLDFADE</sequence>
<evidence type="ECO:0000256" key="3">
    <source>
        <dbReference type="ARBA" id="ARBA00023157"/>
    </source>
</evidence>
<comment type="similarity">
    <text evidence="4">Belongs to the prokaryotic/mitochondrial release factor family. Mitochondrion-specific ribosomal protein mL62 subfamily.</text>
</comment>
<dbReference type="EMBL" id="JBJKFK010001091">
    <property type="protein sequence ID" value="KAL3314117.1"/>
    <property type="molecule type" value="Genomic_DNA"/>
</dbReference>
<feature type="domain" description="Saposin B-type" evidence="9">
    <location>
        <begin position="56"/>
        <end position="136"/>
    </location>
</feature>
<evidence type="ECO:0000256" key="2">
    <source>
        <dbReference type="ARBA" id="ARBA00013260"/>
    </source>
</evidence>
<comment type="caution">
    <text evidence="10">The sequence shown here is derived from an EMBL/GenBank/DDBJ whole genome shotgun (WGS) entry which is preliminary data.</text>
</comment>
<dbReference type="InterPro" id="IPR000352">
    <property type="entry name" value="Pep_chain_release_fac_I"/>
</dbReference>
<evidence type="ECO:0000256" key="4">
    <source>
        <dbReference type="ARBA" id="ARBA00038225"/>
    </source>
</evidence>
<dbReference type="InterPro" id="IPR008139">
    <property type="entry name" value="SaposinB_dom"/>
</dbReference>
<dbReference type="AlphaFoldDB" id="A0ABD2Q3C5"/>
<dbReference type="GO" id="GO:0004045">
    <property type="term" value="F:peptidyl-tRNA hydrolase activity"/>
    <property type="evidence" value="ECO:0007669"/>
    <property type="project" value="UniProtKB-EC"/>
</dbReference>
<dbReference type="InterPro" id="IPR052104">
    <property type="entry name" value="Mito_Release_Factor_mL62"/>
</dbReference>
<evidence type="ECO:0000256" key="7">
    <source>
        <dbReference type="SAM" id="MobiDB-lite"/>
    </source>
</evidence>
<name>A0ABD2Q3C5_9PLAT</name>
<feature type="domain" description="Saposin B-type" evidence="9">
    <location>
        <begin position="342"/>
        <end position="424"/>
    </location>
</feature>
<dbReference type="EC" id="3.1.1.29" evidence="2"/>
<keyword evidence="3" id="KW-1015">Disulfide bond</keyword>
<comment type="similarity">
    <text evidence="1">Belongs to the TRIAP1/MDM35 family.</text>
</comment>
<evidence type="ECO:0000259" key="9">
    <source>
        <dbReference type="PROSITE" id="PS50015"/>
    </source>
</evidence>
<dbReference type="SUPFAM" id="SSF110916">
    <property type="entry name" value="Peptidyl-tRNA hydrolase domain-like"/>
    <property type="match status" value="1"/>
</dbReference>
<dbReference type="Pfam" id="PF00472">
    <property type="entry name" value="RF-1"/>
    <property type="match status" value="1"/>
</dbReference>
<feature type="region of interest" description="Disordered" evidence="7">
    <location>
        <begin position="709"/>
        <end position="750"/>
    </location>
</feature>
<keyword evidence="11" id="KW-1185">Reference proteome</keyword>
<protein>
    <recommendedName>
        <fullName evidence="5">Large ribosomal subunit protein mL62</fullName>
        <ecNumber evidence="2">3.1.1.29</ecNumber>
    </recommendedName>
    <alternativeName>
        <fullName evidence="6">Peptidyl-tRNA hydrolase ICT1, mitochondrial</fullName>
    </alternativeName>
</protein>
<keyword evidence="8" id="KW-0732">Signal</keyword>
<evidence type="ECO:0000256" key="6">
    <source>
        <dbReference type="ARBA" id="ARBA00041531"/>
    </source>
</evidence>
<feature type="domain" description="Saposin B-type" evidence="9">
    <location>
        <begin position="249"/>
        <end position="329"/>
    </location>
</feature>
<dbReference type="PANTHER" id="PTHR11075">
    <property type="entry name" value="PEPTIDE CHAIN RELEASE FACTOR"/>
    <property type="match status" value="1"/>
</dbReference>
<accession>A0ABD2Q3C5</accession>
<dbReference type="Proteomes" id="UP001626550">
    <property type="component" value="Unassembled WGS sequence"/>
</dbReference>
<gene>
    <name evidence="10" type="primary">ICT1</name>
    <name evidence="10" type="ORF">Ciccas_007269</name>
</gene>
<dbReference type="InterPro" id="IPR008138">
    <property type="entry name" value="SapB_2"/>
</dbReference>
<dbReference type="FunFam" id="3.30.160.20:FF:000046">
    <property type="entry name" value="Peptidyl-tRNA hydrolase ICT1"/>
    <property type="match status" value="1"/>
</dbReference>
<dbReference type="Pfam" id="PF05254">
    <property type="entry name" value="UPF0203"/>
    <property type="match status" value="1"/>
</dbReference>
<dbReference type="InterPro" id="IPR011001">
    <property type="entry name" value="Saposin-like"/>
</dbReference>
<dbReference type="InterPro" id="IPR007918">
    <property type="entry name" value="MDM35_apoptosis"/>
</dbReference>
<dbReference type="Pfam" id="PF03489">
    <property type="entry name" value="SapB_2"/>
    <property type="match status" value="1"/>
</dbReference>
<evidence type="ECO:0000256" key="8">
    <source>
        <dbReference type="SAM" id="SignalP"/>
    </source>
</evidence>
<reference evidence="10 11" key="1">
    <citation type="submission" date="2024-11" db="EMBL/GenBank/DDBJ databases">
        <title>Adaptive evolution of stress response genes in parasites aligns with host niche diversity.</title>
        <authorList>
            <person name="Hahn C."/>
            <person name="Resl P."/>
        </authorList>
    </citation>
    <scope>NUCLEOTIDE SEQUENCE [LARGE SCALE GENOMIC DNA]</scope>
    <source>
        <strain evidence="10">EGGRZ-B1_66</strain>
        <tissue evidence="10">Body</tissue>
    </source>
</reference>
<dbReference type="Gene3D" id="1.10.225.10">
    <property type="entry name" value="Saposin-like"/>
    <property type="match status" value="4"/>
</dbReference>
<keyword evidence="10" id="KW-0378">Hydrolase</keyword>
<proteinExistence type="inferred from homology"/>
<dbReference type="SUPFAM" id="SSF47862">
    <property type="entry name" value="Saposin"/>
    <property type="match status" value="3"/>
</dbReference>
<evidence type="ECO:0000256" key="5">
    <source>
        <dbReference type="ARBA" id="ARBA00039441"/>
    </source>
</evidence>
<feature type="chain" id="PRO_5044800130" description="Large ribosomal subunit protein mL62" evidence="8">
    <location>
        <begin position="24"/>
        <end position="840"/>
    </location>
</feature>
<organism evidence="10 11">
    <name type="scientific">Cichlidogyrus casuarinus</name>
    <dbReference type="NCBI Taxonomy" id="1844966"/>
    <lineage>
        <taxon>Eukaryota</taxon>
        <taxon>Metazoa</taxon>
        <taxon>Spiralia</taxon>
        <taxon>Lophotrochozoa</taxon>
        <taxon>Platyhelminthes</taxon>
        <taxon>Monogenea</taxon>
        <taxon>Monopisthocotylea</taxon>
        <taxon>Dactylogyridea</taxon>
        <taxon>Ancyrocephalidae</taxon>
        <taxon>Cichlidogyrus</taxon>
    </lineage>
</organism>
<feature type="domain" description="Saposin B-type" evidence="9">
    <location>
        <begin position="140"/>
        <end position="222"/>
    </location>
</feature>
<evidence type="ECO:0000256" key="1">
    <source>
        <dbReference type="ARBA" id="ARBA00006196"/>
    </source>
</evidence>
<dbReference type="PROSITE" id="PS50015">
    <property type="entry name" value="SAP_B"/>
    <property type="match status" value="4"/>
</dbReference>
<dbReference type="PANTHER" id="PTHR11075:SF54">
    <property type="entry name" value="LARGE RIBOSOMAL SUBUNIT PROTEIN ML62"/>
    <property type="match status" value="1"/>
</dbReference>
<dbReference type="Gene3D" id="3.30.160.20">
    <property type="match status" value="1"/>
</dbReference>